<dbReference type="Gene3D" id="1.10.10.10">
    <property type="entry name" value="Winged helix-like DNA-binding domain superfamily/Winged helix DNA-binding domain"/>
    <property type="match status" value="1"/>
</dbReference>
<sequence length="299" mass="33076">MRFDLVDLRLFLNVYKAGSITGGAALSHITLQSASERIRGMESELGVPLLSRSKAGVKLTNAGYSLVNHANIVLHQIEHMRSEMHQYGQGLRGHINVLCNSSAQSEFLPEVLGPYLLSKPNITVSVKEMLSYEIVAAIKNQTANLGIVADSIHLNDLASLPFRDDELVVLTPADGRWQNQESISFEAIVDAEFIGLTEGSALQDHLDGHAKKLGRRLHYRVRMATFDAIAQMVNNGVGIAVIPRHAAERYAAYHNSKIIRLSESWANRKLVICARSFSQLPGYVKAFVDFISGYKNNHQ</sequence>
<dbReference type="RefSeq" id="WP_136166307.1">
    <property type="nucleotide sequence ID" value="NZ_KZ819077.1"/>
</dbReference>
<proteinExistence type="inferred from homology"/>
<name>A0A2U1U4A6_9GAMM</name>
<protein>
    <submittedName>
        <fullName evidence="6">LysR family transcriptional regulator</fullName>
    </submittedName>
</protein>
<dbReference type="GO" id="GO:0003700">
    <property type="term" value="F:DNA-binding transcription factor activity"/>
    <property type="evidence" value="ECO:0007669"/>
    <property type="project" value="InterPro"/>
</dbReference>
<keyword evidence="3" id="KW-0238">DNA-binding</keyword>
<dbReference type="EMBL" id="QDKH01000009">
    <property type="protein sequence ID" value="PWC16414.1"/>
    <property type="molecule type" value="Genomic_DNA"/>
</dbReference>
<dbReference type="PANTHER" id="PTHR30419">
    <property type="entry name" value="HTH-TYPE TRANSCRIPTIONAL REGULATOR YBHD"/>
    <property type="match status" value="1"/>
</dbReference>
<reference evidence="6 7" key="1">
    <citation type="submission" date="2018-04" db="EMBL/GenBank/DDBJ databases">
        <title>Brenneria corticis sp.nov.</title>
        <authorList>
            <person name="Li Y."/>
        </authorList>
    </citation>
    <scope>NUCLEOTIDE SEQUENCE [LARGE SCALE GENOMIC DNA]</scope>
    <source>
        <strain evidence="6 7">CFCC 11842</strain>
    </source>
</reference>
<dbReference type="Pfam" id="PF00126">
    <property type="entry name" value="HTH_1"/>
    <property type="match status" value="1"/>
</dbReference>
<dbReference type="InterPro" id="IPR036390">
    <property type="entry name" value="WH_DNA-bd_sf"/>
</dbReference>
<feature type="domain" description="HTH lysR-type" evidence="5">
    <location>
        <begin position="1"/>
        <end position="60"/>
    </location>
</feature>
<accession>A0A2U1U4A6</accession>
<dbReference type="PROSITE" id="PS50931">
    <property type="entry name" value="HTH_LYSR"/>
    <property type="match status" value="1"/>
</dbReference>
<keyword evidence="2" id="KW-0805">Transcription regulation</keyword>
<dbReference type="SUPFAM" id="SSF46785">
    <property type="entry name" value="Winged helix' DNA-binding domain"/>
    <property type="match status" value="1"/>
</dbReference>
<gene>
    <name evidence="6" type="ORF">DDT56_10085</name>
</gene>
<dbReference type="SUPFAM" id="SSF53850">
    <property type="entry name" value="Periplasmic binding protein-like II"/>
    <property type="match status" value="1"/>
</dbReference>
<dbReference type="InterPro" id="IPR036388">
    <property type="entry name" value="WH-like_DNA-bd_sf"/>
</dbReference>
<evidence type="ECO:0000259" key="5">
    <source>
        <dbReference type="PROSITE" id="PS50931"/>
    </source>
</evidence>
<evidence type="ECO:0000256" key="4">
    <source>
        <dbReference type="ARBA" id="ARBA00023163"/>
    </source>
</evidence>
<dbReference type="Proteomes" id="UP000296159">
    <property type="component" value="Unassembled WGS sequence"/>
</dbReference>
<evidence type="ECO:0000256" key="2">
    <source>
        <dbReference type="ARBA" id="ARBA00023015"/>
    </source>
</evidence>
<keyword evidence="4" id="KW-0804">Transcription</keyword>
<dbReference type="PANTHER" id="PTHR30419:SF2">
    <property type="entry name" value="LYSR FAMILY TRANSCRIPTIONAL REGULATOR"/>
    <property type="match status" value="1"/>
</dbReference>
<dbReference type="InterPro" id="IPR050950">
    <property type="entry name" value="HTH-type_LysR_regulators"/>
</dbReference>
<dbReference type="InterPro" id="IPR000847">
    <property type="entry name" value="LysR_HTH_N"/>
</dbReference>
<evidence type="ECO:0000256" key="3">
    <source>
        <dbReference type="ARBA" id="ARBA00023125"/>
    </source>
</evidence>
<dbReference type="InterPro" id="IPR005119">
    <property type="entry name" value="LysR_subst-bd"/>
</dbReference>
<organism evidence="6 7">
    <name type="scientific">Brenneria corticis</name>
    <dbReference type="NCBI Taxonomy" id="2173106"/>
    <lineage>
        <taxon>Bacteria</taxon>
        <taxon>Pseudomonadati</taxon>
        <taxon>Pseudomonadota</taxon>
        <taxon>Gammaproteobacteria</taxon>
        <taxon>Enterobacterales</taxon>
        <taxon>Pectobacteriaceae</taxon>
        <taxon>Brenneria</taxon>
    </lineage>
</organism>
<dbReference type="Gene3D" id="3.40.190.290">
    <property type="match status" value="1"/>
</dbReference>
<dbReference type="CDD" id="cd08421">
    <property type="entry name" value="PBP2_LTTR_like_1"/>
    <property type="match status" value="1"/>
</dbReference>
<dbReference type="GO" id="GO:0005829">
    <property type="term" value="C:cytosol"/>
    <property type="evidence" value="ECO:0007669"/>
    <property type="project" value="TreeGrafter"/>
</dbReference>
<dbReference type="GO" id="GO:0003677">
    <property type="term" value="F:DNA binding"/>
    <property type="evidence" value="ECO:0007669"/>
    <property type="project" value="UniProtKB-KW"/>
</dbReference>
<evidence type="ECO:0000256" key="1">
    <source>
        <dbReference type="ARBA" id="ARBA00009437"/>
    </source>
</evidence>
<evidence type="ECO:0000313" key="7">
    <source>
        <dbReference type="Proteomes" id="UP000296159"/>
    </source>
</evidence>
<comment type="caution">
    <text evidence="6">The sequence shown here is derived from an EMBL/GenBank/DDBJ whole genome shotgun (WGS) entry which is preliminary data.</text>
</comment>
<comment type="similarity">
    <text evidence="1">Belongs to the LysR transcriptional regulatory family.</text>
</comment>
<dbReference type="Pfam" id="PF03466">
    <property type="entry name" value="LysR_substrate"/>
    <property type="match status" value="1"/>
</dbReference>
<evidence type="ECO:0000313" key="6">
    <source>
        <dbReference type="EMBL" id="PWC16414.1"/>
    </source>
</evidence>
<keyword evidence="7" id="KW-1185">Reference proteome</keyword>
<dbReference type="AlphaFoldDB" id="A0A2U1U4A6"/>